<dbReference type="SUPFAM" id="SSF51004">
    <property type="entry name" value="C-terminal (heme d1) domain of cytochrome cd1-nitrite reductase"/>
    <property type="match status" value="1"/>
</dbReference>
<name>A0A4R5F545_9FLAO</name>
<dbReference type="Gene3D" id="2.130.10.10">
    <property type="entry name" value="YVTN repeat-like/Quinoprotein amine dehydrogenase"/>
    <property type="match status" value="1"/>
</dbReference>
<dbReference type="EMBL" id="SMLG01000010">
    <property type="protein sequence ID" value="TDE42752.1"/>
    <property type="molecule type" value="Genomic_DNA"/>
</dbReference>
<dbReference type="Proteomes" id="UP000294814">
    <property type="component" value="Unassembled WGS sequence"/>
</dbReference>
<gene>
    <name evidence="4" type="ORF">E0I26_12880</name>
</gene>
<dbReference type="InterPro" id="IPR011048">
    <property type="entry name" value="Haem_d1_sf"/>
</dbReference>
<keyword evidence="2" id="KW-0313">Glucose metabolism</keyword>
<feature type="signal peptide" evidence="3">
    <location>
        <begin position="1"/>
        <end position="19"/>
    </location>
</feature>
<feature type="chain" id="PRO_5020651905" evidence="3">
    <location>
        <begin position="20"/>
        <end position="370"/>
    </location>
</feature>
<dbReference type="PANTHER" id="PTHR30344">
    <property type="entry name" value="6-PHOSPHOGLUCONOLACTONASE-RELATED"/>
    <property type="match status" value="1"/>
</dbReference>
<dbReference type="InterPro" id="IPR015943">
    <property type="entry name" value="WD40/YVTN_repeat-like_dom_sf"/>
</dbReference>
<keyword evidence="3" id="KW-0732">Signal</keyword>
<evidence type="ECO:0000313" key="5">
    <source>
        <dbReference type="Proteomes" id="UP000294814"/>
    </source>
</evidence>
<sequence>MKKPFAVVLLIFIFTSVQAQENKFNLLIGTYTQSCDSKGIYVYDFDSKTGDFSFKNATEKVINPSYLTVSKENNFIYSVNENGAESTISSFSYTPSSGKLDLINKQNSKGADPCYIINDDKNVIVANYSGGNISVFSKNNDGSIAEAKQVIQHHGKGINTQRQEGPHVHMVYFSPDKEFVLSNDLGNDKVYSYAYNPNAASTVLELKDSISVKSGSGPRHLTFSKDGRFVYLLQELDGALTVFSYSNGILKKIDETTILAKDFKGDFSSADIHISPDGKFLYASNRGEANNITIFKILKNGKLVLKEQTSTLGKGPRNFVIDPTGNFLLVAHQYTNDIVIFKRNKTTGAIADTGKKIALCSPVCLVFTKN</sequence>
<keyword evidence="2" id="KW-0119">Carbohydrate metabolism</keyword>
<accession>A0A4R5F545</accession>
<evidence type="ECO:0000256" key="3">
    <source>
        <dbReference type="SAM" id="SignalP"/>
    </source>
</evidence>
<protein>
    <submittedName>
        <fullName evidence="4">Lactonase family protein</fullName>
    </submittedName>
</protein>
<dbReference type="Pfam" id="PF10282">
    <property type="entry name" value="Lactonase"/>
    <property type="match status" value="1"/>
</dbReference>
<comment type="similarity">
    <text evidence="1">Belongs to the cycloisomerase 2 family.</text>
</comment>
<dbReference type="OrthoDB" id="9790815at2"/>
<evidence type="ECO:0000256" key="1">
    <source>
        <dbReference type="ARBA" id="ARBA00005564"/>
    </source>
</evidence>
<dbReference type="GO" id="GO:0006006">
    <property type="term" value="P:glucose metabolic process"/>
    <property type="evidence" value="ECO:0007669"/>
    <property type="project" value="UniProtKB-KW"/>
</dbReference>
<organism evidence="4 5">
    <name type="scientific">Flavobacterium rhamnosiphilum</name>
    <dbReference type="NCBI Taxonomy" id="2541724"/>
    <lineage>
        <taxon>Bacteria</taxon>
        <taxon>Pseudomonadati</taxon>
        <taxon>Bacteroidota</taxon>
        <taxon>Flavobacteriia</taxon>
        <taxon>Flavobacteriales</taxon>
        <taxon>Flavobacteriaceae</taxon>
        <taxon>Flavobacterium</taxon>
    </lineage>
</organism>
<keyword evidence="5" id="KW-1185">Reference proteome</keyword>
<comment type="caution">
    <text evidence="4">The sequence shown here is derived from an EMBL/GenBank/DDBJ whole genome shotgun (WGS) entry which is preliminary data.</text>
</comment>
<dbReference type="GO" id="GO:0017057">
    <property type="term" value="F:6-phosphogluconolactonase activity"/>
    <property type="evidence" value="ECO:0007669"/>
    <property type="project" value="TreeGrafter"/>
</dbReference>
<dbReference type="AlphaFoldDB" id="A0A4R5F545"/>
<evidence type="ECO:0000256" key="2">
    <source>
        <dbReference type="ARBA" id="ARBA00022526"/>
    </source>
</evidence>
<dbReference type="InterPro" id="IPR019405">
    <property type="entry name" value="Lactonase_7-beta_prop"/>
</dbReference>
<reference evidence="4 5" key="1">
    <citation type="submission" date="2019-03" db="EMBL/GenBank/DDBJ databases">
        <title>Novel species of Flavobacterium.</title>
        <authorList>
            <person name="Liu Q."/>
            <person name="Xin Y.-H."/>
        </authorList>
    </citation>
    <scope>NUCLEOTIDE SEQUENCE [LARGE SCALE GENOMIC DNA]</scope>
    <source>
        <strain evidence="4 5">LB3P52</strain>
    </source>
</reference>
<dbReference type="InterPro" id="IPR050282">
    <property type="entry name" value="Cycloisomerase_2"/>
</dbReference>
<dbReference type="PANTHER" id="PTHR30344:SF1">
    <property type="entry name" value="6-PHOSPHOGLUCONOLACTONASE"/>
    <property type="match status" value="1"/>
</dbReference>
<evidence type="ECO:0000313" key="4">
    <source>
        <dbReference type="EMBL" id="TDE42752.1"/>
    </source>
</evidence>
<dbReference type="RefSeq" id="WP_131916873.1">
    <property type="nucleotide sequence ID" value="NZ_SMLG01000010.1"/>
</dbReference>
<proteinExistence type="inferred from homology"/>
<dbReference type="FunFam" id="2.130.10.10:FF:000306">
    <property type="entry name" value="3-carboxymuconate cyclase"/>
    <property type="match status" value="1"/>
</dbReference>